<dbReference type="AlphaFoldDB" id="A0A4R0RQT3"/>
<dbReference type="EMBL" id="RWJN01000086">
    <property type="protein sequence ID" value="TCD67769.1"/>
    <property type="molecule type" value="Genomic_DNA"/>
</dbReference>
<feature type="region of interest" description="Disordered" evidence="1">
    <location>
        <begin position="32"/>
        <end position="69"/>
    </location>
</feature>
<feature type="chain" id="PRO_5020627975" evidence="2">
    <location>
        <begin position="22"/>
        <end position="148"/>
    </location>
</feature>
<dbReference type="Proteomes" id="UP000292702">
    <property type="component" value="Unassembled WGS sequence"/>
</dbReference>
<feature type="region of interest" description="Disordered" evidence="1">
    <location>
        <begin position="102"/>
        <end position="133"/>
    </location>
</feature>
<proteinExistence type="predicted"/>
<sequence>MRSTLITLIALMGAVIPAVLAAPIWMDPRMDPDPPYRSPAQIASREDTSDGSGAMAIQYNPENSQRPPMDTRIIALARRLAGEYEALERRYVGYQPSPGQHVYPMLAGRDDTASGSMQLGPIGVTPLPSPPHNWNIARDALDARFNRP</sequence>
<comment type="caution">
    <text evidence="3">The sequence shown here is derived from an EMBL/GenBank/DDBJ whole genome shotgun (WGS) entry which is preliminary data.</text>
</comment>
<evidence type="ECO:0000313" key="3">
    <source>
        <dbReference type="EMBL" id="TCD67769.1"/>
    </source>
</evidence>
<protein>
    <submittedName>
        <fullName evidence="3">Uncharacterized protein</fullName>
    </submittedName>
</protein>
<evidence type="ECO:0000313" key="4">
    <source>
        <dbReference type="Proteomes" id="UP000292702"/>
    </source>
</evidence>
<feature type="signal peptide" evidence="2">
    <location>
        <begin position="1"/>
        <end position="21"/>
    </location>
</feature>
<evidence type="ECO:0000256" key="1">
    <source>
        <dbReference type="SAM" id="MobiDB-lite"/>
    </source>
</evidence>
<accession>A0A4R0RQT3</accession>
<keyword evidence="2" id="KW-0732">Signal</keyword>
<evidence type="ECO:0000256" key="2">
    <source>
        <dbReference type="SAM" id="SignalP"/>
    </source>
</evidence>
<keyword evidence="4" id="KW-1185">Reference proteome</keyword>
<gene>
    <name evidence="3" type="ORF">EIP91_011955</name>
</gene>
<reference evidence="3 4" key="1">
    <citation type="submission" date="2018-11" db="EMBL/GenBank/DDBJ databases">
        <title>Genome assembly of Steccherinum ochraceum LE-BIN_3174, the white-rot fungus of the Steccherinaceae family (The Residual Polyporoid clade, Polyporales, Basidiomycota).</title>
        <authorList>
            <person name="Fedorova T.V."/>
            <person name="Glazunova O.A."/>
            <person name="Landesman E.O."/>
            <person name="Moiseenko K.V."/>
            <person name="Psurtseva N.V."/>
            <person name="Savinova O.S."/>
            <person name="Shakhova N.V."/>
            <person name="Tyazhelova T.V."/>
            <person name="Vasina D.V."/>
        </authorList>
    </citation>
    <scope>NUCLEOTIDE SEQUENCE [LARGE SCALE GENOMIC DNA]</scope>
    <source>
        <strain evidence="3 4">LE-BIN_3174</strain>
    </source>
</reference>
<name>A0A4R0RQT3_9APHY</name>
<organism evidence="3 4">
    <name type="scientific">Steccherinum ochraceum</name>
    <dbReference type="NCBI Taxonomy" id="92696"/>
    <lineage>
        <taxon>Eukaryota</taxon>
        <taxon>Fungi</taxon>
        <taxon>Dikarya</taxon>
        <taxon>Basidiomycota</taxon>
        <taxon>Agaricomycotina</taxon>
        <taxon>Agaricomycetes</taxon>
        <taxon>Polyporales</taxon>
        <taxon>Steccherinaceae</taxon>
        <taxon>Steccherinum</taxon>
    </lineage>
</organism>